<gene>
    <name evidence="1" type="ORF">BJ138DRAFT_1116655</name>
</gene>
<proteinExistence type="predicted"/>
<sequence>MTWTTPGTVYLTRLTVSAFIPCACVIFAVIRLSAFAGLGLPLWFVFALLGVAVPLGFSIHIAFGEAVKRHKAASMGARMIPRVQGKWPGNLDVLIGVIGKIEQRYFGQIINSWVKDLGPTLNVWFLWEDTIVTTEPNHIKTILAIDFHNYVKGEKFQGAASSVLGTGVFNSDGATWKHHRTMTRPFFNHDKISHFDIFDRHAEQAINLMKDRFRSDIAIDFQDLISRFTLDSATEFLCGHNVHTLSAGIPYPYNVRKPECVSDSTSSAEVFARAFAQAQLRIFKRNIIGKTWPFLEIFKDKTAEPMNVVNRFLEPIIGAAIEKHKQSEKMGMKDGFADEETLLDHLVRFTTVLKDETLNILIAGRDTMASALTSAIYLLATHPKVLGRLREEIMTKVGPMRRPTYDDIREMKYLRAVLNETLRVFPPVPLNVRKSINDTTWSSPDPEAKPLFVPAKTTVAYSVLLMHRRVDLWGPDAQEFDPDRFIDERLHKYLTKNPLIFLPFNAGPRICLGQQCLDSILQFAYNEMSFMLIRLLQNFTSITLAPDAQDPATHPPPEWAKEEGRQAYEKFIPRAHLTLYSKGGMWVRMEQA</sequence>
<evidence type="ECO:0000313" key="1">
    <source>
        <dbReference type="EMBL" id="KAH7907492.1"/>
    </source>
</evidence>
<protein>
    <submittedName>
        <fullName evidence="1">Cytochrome P450</fullName>
    </submittedName>
</protein>
<reference evidence="1" key="1">
    <citation type="journal article" date="2021" name="New Phytol.">
        <title>Evolutionary innovations through gain and loss of genes in the ectomycorrhizal Boletales.</title>
        <authorList>
            <person name="Wu G."/>
            <person name="Miyauchi S."/>
            <person name="Morin E."/>
            <person name="Kuo A."/>
            <person name="Drula E."/>
            <person name="Varga T."/>
            <person name="Kohler A."/>
            <person name="Feng B."/>
            <person name="Cao Y."/>
            <person name="Lipzen A."/>
            <person name="Daum C."/>
            <person name="Hundley H."/>
            <person name="Pangilinan J."/>
            <person name="Johnson J."/>
            <person name="Barry K."/>
            <person name="LaButti K."/>
            <person name="Ng V."/>
            <person name="Ahrendt S."/>
            <person name="Min B."/>
            <person name="Choi I.G."/>
            <person name="Park H."/>
            <person name="Plett J.M."/>
            <person name="Magnuson J."/>
            <person name="Spatafora J.W."/>
            <person name="Nagy L.G."/>
            <person name="Henrissat B."/>
            <person name="Grigoriev I.V."/>
            <person name="Yang Z.L."/>
            <person name="Xu J."/>
            <person name="Martin F.M."/>
        </authorList>
    </citation>
    <scope>NUCLEOTIDE SEQUENCE</scope>
    <source>
        <strain evidence="1">ATCC 28755</strain>
    </source>
</reference>
<comment type="caution">
    <text evidence="1">The sequence shown here is derived from an EMBL/GenBank/DDBJ whole genome shotgun (WGS) entry which is preliminary data.</text>
</comment>
<accession>A0ACB8A3I0</accession>
<evidence type="ECO:0000313" key="2">
    <source>
        <dbReference type="Proteomes" id="UP000790377"/>
    </source>
</evidence>
<name>A0ACB8A3I0_9AGAM</name>
<dbReference type="Proteomes" id="UP000790377">
    <property type="component" value="Unassembled WGS sequence"/>
</dbReference>
<organism evidence="1 2">
    <name type="scientific">Hygrophoropsis aurantiaca</name>
    <dbReference type="NCBI Taxonomy" id="72124"/>
    <lineage>
        <taxon>Eukaryota</taxon>
        <taxon>Fungi</taxon>
        <taxon>Dikarya</taxon>
        <taxon>Basidiomycota</taxon>
        <taxon>Agaricomycotina</taxon>
        <taxon>Agaricomycetes</taxon>
        <taxon>Agaricomycetidae</taxon>
        <taxon>Boletales</taxon>
        <taxon>Coniophorineae</taxon>
        <taxon>Hygrophoropsidaceae</taxon>
        <taxon>Hygrophoropsis</taxon>
    </lineage>
</organism>
<keyword evidence="2" id="KW-1185">Reference proteome</keyword>
<dbReference type="EMBL" id="MU267900">
    <property type="protein sequence ID" value="KAH7907492.1"/>
    <property type="molecule type" value="Genomic_DNA"/>
</dbReference>